<name>A0A1E8FAG6_9ALTE</name>
<proteinExistence type="predicted"/>
<evidence type="ECO:0000313" key="2">
    <source>
        <dbReference type="EMBL" id="OFI32776.1"/>
    </source>
</evidence>
<evidence type="ECO:0000256" key="1">
    <source>
        <dbReference type="SAM" id="Phobius"/>
    </source>
</evidence>
<dbReference type="AlphaFoldDB" id="A0A1E8FAG6"/>
<gene>
    <name evidence="2" type="ORF">BFC17_06395</name>
</gene>
<dbReference type="RefSeq" id="WP_070178304.1">
    <property type="nucleotide sequence ID" value="NZ_BMJR01000005.1"/>
</dbReference>
<comment type="caution">
    <text evidence="2">The sequence shown here is derived from an EMBL/GenBank/DDBJ whole genome shotgun (WGS) entry which is preliminary data.</text>
</comment>
<keyword evidence="1" id="KW-0812">Transmembrane</keyword>
<organism evidence="2 3">
    <name type="scientific">Alteromonas lipolytica</name>
    <dbReference type="NCBI Taxonomy" id="1856405"/>
    <lineage>
        <taxon>Bacteria</taxon>
        <taxon>Pseudomonadati</taxon>
        <taxon>Pseudomonadota</taxon>
        <taxon>Gammaproteobacteria</taxon>
        <taxon>Alteromonadales</taxon>
        <taxon>Alteromonadaceae</taxon>
        <taxon>Alteromonas/Salinimonas group</taxon>
        <taxon>Alteromonas</taxon>
    </lineage>
</organism>
<feature type="transmembrane region" description="Helical" evidence="1">
    <location>
        <begin position="12"/>
        <end position="37"/>
    </location>
</feature>
<keyword evidence="1" id="KW-0472">Membrane</keyword>
<evidence type="ECO:0000313" key="3">
    <source>
        <dbReference type="Proteomes" id="UP000176037"/>
    </source>
</evidence>
<dbReference type="EMBL" id="MJIC01000016">
    <property type="protein sequence ID" value="OFI32776.1"/>
    <property type="molecule type" value="Genomic_DNA"/>
</dbReference>
<sequence>MQNRDWLISRAVHYAPVLIAAGLTYFVVFFALIVLGVEANKTVHWALSLALVMALAILFLKMVLRPLKPE</sequence>
<feature type="transmembrane region" description="Helical" evidence="1">
    <location>
        <begin position="43"/>
        <end position="64"/>
    </location>
</feature>
<keyword evidence="3" id="KW-1185">Reference proteome</keyword>
<protein>
    <submittedName>
        <fullName evidence="2">Uncharacterized protein</fullName>
    </submittedName>
</protein>
<accession>A0A1E8FAG6</accession>
<keyword evidence="1" id="KW-1133">Transmembrane helix</keyword>
<reference evidence="2 3" key="1">
    <citation type="submission" date="2016-09" db="EMBL/GenBank/DDBJ databases">
        <title>Alteromonas lipolytica, a new species isolated from sea water.</title>
        <authorList>
            <person name="Wu Y.-H."/>
            <person name="Cheng H."/>
            <person name="Xu X.-W."/>
        </authorList>
    </citation>
    <scope>NUCLEOTIDE SEQUENCE [LARGE SCALE GENOMIC DNA]</scope>
    <source>
        <strain evidence="2 3">JW12</strain>
    </source>
</reference>
<dbReference type="Proteomes" id="UP000176037">
    <property type="component" value="Unassembled WGS sequence"/>
</dbReference>